<dbReference type="OrthoDB" id="3381462at2"/>
<keyword evidence="2" id="KW-0472">Membrane</keyword>
<proteinExistence type="predicted"/>
<protein>
    <submittedName>
        <fullName evidence="4">Magnesium transporter</fullName>
    </submittedName>
</protein>
<dbReference type="RefSeq" id="WP_146325624.1">
    <property type="nucleotide sequence ID" value="NZ_BAABLR010000059.1"/>
</dbReference>
<feature type="transmembrane region" description="Helical" evidence="2">
    <location>
        <begin position="100"/>
        <end position="121"/>
    </location>
</feature>
<comment type="caution">
    <text evidence="4">The sequence shown here is derived from an EMBL/GenBank/DDBJ whole genome shotgun (WGS) entry which is preliminary data.</text>
</comment>
<dbReference type="AlphaFoldDB" id="A0A5C5TX74"/>
<organism evidence="4 5">
    <name type="scientific">Corynebacterium canis</name>
    <dbReference type="NCBI Taxonomy" id="679663"/>
    <lineage>
        <taxon>Bacteria</taxon>
        <taxon>Bacillati</taxon>
        <taxon>Actinomycetota</taxon>
        <taxon>Actinomycetes</taxon>
        <taxon>Mycobacteriales</taxon>
        <taxon>Corynebacteriaceae</taxon>
        <taxon>Corynebacterium</taxon>
    </lineage>
</organism>
<feature type="transmembrane region" description="Helical" evidence="2">
    <location>
        <begin position="70"/>
        <end position="94"/>
    </location>
</feature>
<feature type="region of interest" description="Disordered" evidence="1">
    <location>
        <begin position="1"/>
        <end position="20"/>
    </location>
</feature>
<reference evidence="4 5" key="1">
    <citation type="submission" date="2019-08" db="EMBL/GenBank/DDBJ databases">
        <authorList>
            <person name="Lei W."/>
        </authorList>
    </citation>
    <scope>NUCLEOTIDE SEQUENCE [LARGE SCALE GENOMIC DNA]</scope>
    <source>
        <strain evidence="4 5">CCUG 58627</strain>
    </source>
</reference>
<evidence type="ECO:0000313" key="5">
    <source>
        <dbReference type="Proteomes" id="UP000320791"/>
    </source>
</evidence>
<name>A0A5C5TX74_9CORY</name>
<evidence type="ECO:0000259" key="3">
    <source>
        <dbReference type="Pfam" id="PF11181"/>
    </source>
</evidence>
<dbReference type="EMBL" id="VOHM01000039">
    <property type="protein sequence ID" value="TWT17760.1"/>
    <property type="molecule type" value="Genomic_DNA"/>
</dbReference>
<feature type="domain" description="General stress protein 17M-like" evidence="3">
    <location>
        <begin position="21"/>
        <end position="88"/>
    </location>
</feature>
<keyword evidence="5" id="KW-1185">Reference proteome</keyword>
<keyword evidence="2" id="KW-0812">Transmembrane</keyword>
<keyword evidence="2" id="KW-1133">Transmembrane helix</keyword>
<evidence type="ECO:0000256" key="1">
    <source>
        <dbReference type="SAM" id="MobiDB-lite"/>
    </source>
</evidence>
<evidence type="ECO:0000313" key="4">
    <source>
        <dbReference type="EMBL" id="TWT17760.1"/>
    </source>
</evidence>
<sequence>MTTPGRGVQRSSRPLPEGWPVGSFATYDEAQAAVDMLSDTGDFPVNELTIVGVDLMEVEQVVGRLSWGRVLVNGAIYGAWLGLFFGVLIGLFSTDLWSPILYGIVMGIVFGVVTNAVPYAASRGRRDFTTTTHIVANRYDVLCDPQHARRARDAIAKANGFFGAATT</sequence>
<dbReference type="Proteomes" id="UP000320791">
    <property type="component" value="Unassembled WGS sequence"/>
</dbReference>
<accession>A0A5C5TX74</accession>
<gene>
    <name evidence="4" type="ORF">FRX94_12205</name>
</gene>
<dbReference type="InterPro" id="IPR025889">
    <property type="entry name" value="GSP17M-like_dom"/>
</dbReference>
<evidence type="ECO:0000256" key="2">
    <source>
        <dbReference type="SAM" id="Phobius"/>
    </source>
</evidence>
<dbReference type="Pfam" id="PF11181">
    <property type="entry name" value="YflT"/>
    <property type="match status" value="1"/>
</dbReference>